<dbReference type="OrthoDB" id="464481at2"/>
<proteinExistence type="inferred from homology"/>
<evidence type="ECO:0000256" key="2">
    <source>
        <dbReference type="ARBA" id="ARBA00023015"/>
    </source>
</evidence>
<gene>
    <name evidence="6" type="ORF">SAMN02982985_00335</name>
</gene>
<dbReference type="CDD" id="cd08442">
    <property type="entry name" value="PBP2_YofA_SoxR_like"/>
    <property type="match status" value="1"/>
</dbReference>
<dbReference type="PANTHER" id="PTHR30126">
    <property type="entry name" value="HTH-TYPE TRANSCRIPTIONAL REGULATOR"/>
    <property type="match status" value="1"/>
</dbReference>
<dbReference type="PANTHER" id="PTHR30126:SF40">
    <property type="entry name" value="HTH-TYPE TRANSCRIPTIONAL REGULATOR GLTR"/>
    <property type="match status" value="1"/>
</dbReference>
<organism evidence="6 7">
    <name type="scientific">Rugamonas rubra</name>
    <dbReference type="NCBI Taxonomy" id="758825"/>
    <lineage>
        <taxon>Bacteria</taxon>
        <taxon>Pseudomonadati</taxon>
        <taxon>Pseudomonadota</taxon>
        <taxon>Betaproteobacteria</taxon>
        <taxon>Burkholderiales</taxon>
        <taxon>Oxalobacteraceae</taxon>
        <taxon>Telluria group</taxon>
        <taxon>Rugamonas</taxon>
    </lineage>
</organism>
<keyword evidence="7" id="KW-1185">Reference proteome</keyword>
<dbReference type="Gene3D" id="3.40.190.290">
    <property type="match status" value="1"/>
</dbReference>
<dbReference type="InterPro" id="IPR000847">
    <property type="entry name" value="LysR_HTH_N"/>
</dbReference>
<dbReference type="PROSITE" id="PS50931">
    <property type="entry name" value="HTH_LYSR"/>
    <property type="match status" value="1"/>
</dbReference>
<dbReference type="RefSeq" id="WP_093382748.1">
    <property type="nucleotide sequence ID" value="NZ_FOTW01000004.1"/>
</dbReference>
<reference evidence="6 7" key="1">
    <citation type="submission" date="2016-10" db="EMBL/GenBank/DDBJ databases">
        <authorList>
            <person name="de Groot N.N."/>
        </authorList>
    </citation>
    <scope>NUCLEOTIDE SEQUENCE [LARGE SCALE GENOMIC DNA]</scope>
    <source>
        <strain evidence="6 7">ATCC 43154</strain>
    </source>
</reference>
<dbReference type="SUPFAM" id="SSF53850">
    <property type="entry name" value="Periplasmic binding protein-like II"/>
    <property type="match status" value="1"/>
</dbReference>
<evidence type="ECO:0000259" key="5">
    <source>
        <dbReference type="PROSITE" id="PS50931"/>
    </source>
</evidence>
<sequence>MDLSALRIFKAVAEEGSVTQAALRLHRVQSNVSARLTQLEESLGVALFHRAGRRLLISAEGERLLDYAGRLLALAGEAEASVRGEQTPSGVLRIGAMETTAAARLPRLLAAFHRDHPQVELQLETGPTDELLQAVLQHRLDLALVAAPVGHAELAQQEVFDEELVLLTDAGHAPVATPQDVAKRTLLVFRAGCAYRRRLEAWFAEADVGIARVCEFGTFEAILGCVAAGMGVALMPREVLRQRGLADSIACHTLPARTARVKTVLVWRADVLRQPARQAFAASLLA</sequence>
<dbReference type="EMBL" id="FOTW01000004">
    <property type="protein sequence ID" value="SFL47403.1"/>
    <property type="molecule type" value="Genomic_DNA"/>
</dbReference>
<evidence type="ECO:0000256" key="1">
    <source>
        <dbReference type="ARBA" id="ARBA00009437"/>
    </source>
</evidence>
<comment type="similarity">
    <text evidence="1">Belongs to the LysR transcriptional regulatory family.</text>
</comment>
<keyword evidence="2" id="KW-0805">Transcription regulation</keyword>
<name>A0A1I4I0C5_9BURK</name>
<dbReference type="FunFam" id="1.10.10.10:FF:000001">
    <property type="entry name" value="LysR family transcriptional regulator"/>
    <property type="match status" value="1"/>
</dbReference>
<dbReference type="AlphaFoldDB" id="A0A1I4I0C5"/>
<dbReference type="GO" id="GO:0003700">
    <property type="term" value="F:DNA-binding transcription factor activity"/>
    <property type="evidence" value="ECO:0007669"/>
    <property type="project" value="InterPro"/>
</dbReference>
<dbReference type="Pfam" id="PF00126">
    <property type="entry name" value="HTH_1"/>
    <property type="match status" value="1"/>
</dbReference>
<accession>A0A1I4I0C5</accession>
<dbReference type="InterPro" id="IPR036388">
    <property type="entry name" value="WH-like_DNA-bd_sf"/>
</dbReference>
<dbReference type="STRING" id="758825.SAMN02982985_00335"/>
<dbReference type="Gene3D" id="1.10.10.10">
    <property type="entry name" value="Winged helix-like DNA-binding domain superfamily/Winged helix DNA-binding domain"/>
    <property type="match status" value="1"/>
</dbReference>
<evidence type="ECO:0000256" key="4">
    <source>
        <dbReference type="ARBA" id="ARBA00023163"/>
    </source>
</evidence>
<dbReference type="InterPro" id="IPR005119">
    <property type="entry name" value="LysR_subst-bd"/>
</dbReference>
<evidence type="ECO:0000313" key="7">
    <source>
        <dbReference type="Proteomes" id="UP000199470"/>
    </source>
</evidence>
<protein>
    <submittedName>
        <fullName evidence="6">DNA-binding transcriptional regulator, LysR family</fullName>
    </submittedName>
</protein>
<keyword evidence="3 6" id="KW-0238">DNA-binding</keyword>
<feature type="domain" description="HTH lysR-type" evidence="5">
    <location>
        <begin position="1"/>
        <end position="58"/>
    </location>
</feature>
<dbReference type="GO" id="GO:0000976">
    <property type="term" value="F:transcription cis-regulatory region binding"/>
    <property type="evidence" value="ECO:0007669"/>
    <property type="project" value="TreeGrafter"/>
</dbReference>
<dbReference type="InterPro" id="IPR036390">
    <property type="entry name" value="WH_DNA-bd_sf"/>
</dbReference>
<dbReference type="SUPFAM" id="SSF46785">
    <property type="entry name" value="Winged helix' DNA-binding domain"/>
    <property type="match status" value="1"/>
</dbReference>
<evidence type="ECO:0000256" key="3">
    <source>
        <dbReference type="ARBA" id="ARBA00023125"/>
    </source>
</evidence>
<keyword evidence="4" id="KW-0804">Transcription</keyword>
<evidence type="ECO:0000313" key="6">
    <source>
        <dbReference type="EMBL" id="SFL47403.1"/>
    </source>
</evidence>
<dbReference type="PRINTS" id="PR00039">
    <property type="entry name" value="HTHLYSR"/>
</dbReference>
<dbReference type="Proteomes" id="UP000199470">
    <property type="component" value="Unassembled WGS sequence"/>
</dbReference>
<dbReference type="Pfam" id="PF03466">
    <property type="entry name" value="LysR_substrate"/>
    <property type="match status" value="1"/>
</dbReference>